<dbReference type="Pfam" id="PF02992">
    <property type="entry name" value="Transposase_21"/>
    <property type="match status" value="1"/>
</dbReference>
<protein>
    <submittedName>
        <fullName evidence="2">Uncharacterized protein</fullName>
    </submittedName>
</protein>
<keyword evidence="3" id="KW-1185">Reference proteome</keyword>
<reference evidence="2" key="1">
    <citation type="submission" date="2016-04" db="EMBL/GenBank/DDBJ databases">
        <authorList>
            <person name="Nguyen H.D."/>
            <person name="Samba Siva P."/>
            <person name="Cullis J."/>
            <person name="Levesque C.A."/>
            <person name="Hambleton S."/>
        </authorList>
    </citation>
    <scope>NUCLEOTIDE SEQUENCE</scope>
    <source>
        <strain evidence="2">DAOMC 236416</strain>
    </source>
</reference>
<name>A0A8T8SIG6_9BASI</name>
<feature type="compositionally biased region" description="Polar residues" evidence="1">
    <location>
        <begin position="245"/>
        <end position="254"/>
    </location>
</feature>
<feature type="region of interest" description="Disordered" evidence="1">
    <location>
        <begin position="162"/>
        <end position="192"/>
    </location>
</feature>
<feature type="region of interest" description="Disordered" evidence="1">
    <location>
        <begin position="64"/>
        <end position="128"/>
    </location>
</feature>
<sequence length="820" mass="92165">MKRRDQRVHCWCYAHCARYGNEARTITVRTRDRHIAEDKNEVTRAEALGYAPPTALLLALQRNEEEVAGEGGGEGEEEAGQAEEEELEEERRHDDKEQEEMGGNDREGINYGPYDQHMDFGPSSDDGFDNSLLPAVGCSADLGPLDMDSSSVVESGGVQDDQHFQLPSERGDSRQQQRKEDESSGSDGETEGGELVASDLLLFLGDDGWSGGGDDNEDGSLDWHQQGNDSGDDGEEVRQGPAATATRNQFTRSTHAQDRFEDLVDGYHPGPMPRRQGGGTRLQDLTESERATVDHFQTWVEVDGTERVYSGFAKSAKKLKENIDILSKKRALSLVKLVTGLEENTFDMCVHSCIAYIGPNAELDHCPHVRDGEVCGEPRFDQNGKPRRKYITLPILPRIRAKFKSGSTSTYLHDRGQQSRDTFGTAEHVFQDWPDGEIHQHFLRKGLFDDPRYDVFMLSTDGAQMLNRADSDGWIVLLISLNSPLSSRFKRSDTFVSTIIPGPKAPGDIESFLWPIMQELARAALGYWVWDEDQQEWFLWRAWLVAGCADQPGSTKINGMTGYQGYSGCKSCLMVANYPKSKQVVGYFPLRTVGREAETSWGRRRRQRNIDRPEFYDPFDLPLRTDESFADALQELSEALTDADRGEVQRRTGVVQLPLLAFSPCFIHPSFFPPDIFHLFGSNISSIIWTTLNENLPEDPFSFTEEQVLLFGQFVEDAGIDLPSCFAASPPRNPVEHAANYKFHEWSSMTYYYLLPFLLSIGAPIAVVEMLGHLVQGVRLTMSNSGISTQQLSAIQDHFAQFVRAWEYLYVCDDLSKLHR</sequence>
<dbReference type="Proteomes" id="UP000077521">
    <property type="component" value="Unassembled WGS sequence"/>
</dbReference>
<organism evidence="2 3">
    <name type="scientific">Tilletia indica</name>
    <dbReference type="NCBI Taxonomy" id="43049"/>
    <lineage>
        <taxon>Eukaryota</taxon>
        <taxon>Fungi</taxon>
        <taxon>Dikarya</taxon>
        <taxon>Basidiomycota</taxon>
        <taxon>Ustilaginomycotina</taxon>
        <taxon>Exobasidiomycetes</taxon>
        <taxon>Tilletiales</taxon>
        <taxon>Tilletiaceae</taxon>
        <taxon>Tilletia</taxon>
    </lineage>
</organism>
<dbReference type="EMBL" id="LWDF02001056">
    <property type="protein sequence ID" value="KAE8240549.1"/>
    <property type="molecule type" value="Genomic_DNA"/>
</dbReference>
<evidence type="ECO:0000313" key="3">
    <source>
        <dbReference type="Proteomes" id="UP000077521"/>
    </source>
</evidence>
<accession>A0A8T8SIG6</accession>
<evidence type="ECO:0000256" key="1">
    <source>
        <dbReference type="SAM" id="MobiDB-lite"/>
    </source>
</evidence>
<feature type="region of interest" description="Disordered" evidence="1">
    <location>
        <begin position="206"/>
        <end position="282"/>
    </location>
</feature>
<proteinExistence type="predicted"/>
<feature type="compositionally biased region" description="Basic and acidic residues" evidence="1">
    <location>
        <begin position="169"/>
        <end position="182"/>
    </location>
</feature>
<evidence type="ECO:0000313" key="2">
    <source>
        <dbReference type="EMBL" id="KAE8240549.1"/>
    </source>
</evidence>
<dbReference type="InterPro" id="IPR004242">
    <property type="entry name" value="Transposase_21"/>
</dbReference>
<comment type="caution">
    <text evidence="2">The sequence shown here is derived from an EMBL/GenBank/DDBJ whole genome shotgun (WGS) entry which is preliminary data.</text>
</comment>
<reference evidence="2" key="2">
    <citation type="journal article" date="2019" name="IMA Fungus">
        <title>Genome sequencing and comparison of five Tilletia species to identify candidate genes for the detection of regulated species infecting wheat.</title>
        <authorList>
            <person name="Nguyen H.D.T."/>
            <person name="Sultana T."/>
            <person name="Kesanakurti P."/>
            <person name="Hambleton S."/>
        </authorList>
    </citation>
    <scope>NUCLEOTIDE SEQUENCE</scope>
    <source>
        <strain evidence="2">DAOMC 236416</strain>
    </source>
</reference>
<gene>
    <name evidence="2" type="ORF">A4X13_0g7738</name>
</gene>
<dbReference type="AlphaFoldDB" id="A0A8T8SIG6"/>
<feature type="compositionally biased region" description="Acidic residues" evidence="1">
    <location>
        <begin position="73"/>
        <end position="88"/>
    </location>
</feature>